<feature type="transmembrane region" description="Helical" evidence="1">
    <location>
        <begin position="112"/>
        <end position="140"/>
    </location>
</feature>
<evidence type="ECO:0000313" key="3">
    <source>
        <dbReference type="Proteomes" id="UP000244926"/>
    </source>
</evidence>
<accession>A0A2R8FA23</accession>
<dbReference type="Proteomes" id="UP000244926">
    <property type="component" value="Chromosome I"/>
</dbReference>
<evidence type="ECO:0000256" key="1">
    <source>
        <dbReference type="SAM" id="Phobius"/>
    </source>
</evidence>
<gene>
    <name evidence="2" type="ORF">C10C_0030</name>
</gene>
<proteinExistence type="predicted"/>
<keyword evidence="1" id="KW-0812">Transmembrane</keyword>
<organism evidence="2 3">
    <name type="scientific">Chlamydia serpentis</name>
    <dbReference type="NCBI Taxonomy" id="1967782"/>
    <lineage>
        <taxon>Bacteria</taxon>
        <taxon>Pseudomonadati</taxon>
        <taxon>Chlamydiota</taxon>
        <taxon>Chlamydiia</taxon>
        <taxon>Chlamydiales</taxon>
        <taxon>Chlamydiaceae</taxon>
        <taxon>Chlamydia/Chlamydophila group</taxon>
        <taxon>Chlamydia</taxon>
    </lineage>
</organism>
<dbReference type="RefSeq" id="WP_108896213.1">
    <property type="nucleotide sequence ID" value="NZ_LT993738.1"/>
</dbReference>
<name>A0A2R8FA23_9CHLA</name>
<feature type="transmembrane region" description="Helical" evidence="1">
    <location>
        <begin position="49"/>
        <end position="68"/>
    </location>
</feature>
<dbReference type="AlphaFoldDB" id="A0A2R8FA23"/>
<keyword evidence="1" id="KW-0472">Membrane</keyword>
<keyword evidence="3" id="KW-1185">Reference proteome</keyword>
<keyword evidence="1" id="KW-1133">Transmembrane helix</keyword>
<dbReference type="KEGG" id="csee:C10C_0030"/>
<sequence length="147" mass="16142">MDTESIMQALLGEPYYIPAHTHLCKNGKLALTPGKAVTLFYTPKSCSTILKLVACFLPIIGLFMAVHFRYREKAWLRSHIHPTLRYVPSSRCPDNNCKMAGIIMSITSTTAILGGCGILLPVFLLIITVAIIVALAYGILKITDCCK</sequence>
<evidence type="ECO:0000313" key="2">
    <source>
        <dbReference type="EMBL" id="SPN73221.1"/>
    </source>
</evidence>
<dbReference type="EMBL" id="LT993738">
    <property type="protein sequence ID" value="SPN73221.1"/>
    <property type="molecule type" value="Genomic_DNA"/>
</dbReference>
<protein>
    <submittedName>
        <fullName evidence="2">Uncharacterized protein</fullName>
    </submittedName>
</protein>
<reference evidence="3" key="1">
    <citation type="submission" date="2017-11" db="EMBL/GenBank/DDBJ databases">
        <authorList>
            <person name="Seth-Smith MB H."/>
        </authorList>
    </citation>
    <scope>NUCLEOTIDE SEQUENCE [LARGE SCALE GENOMIC DNA]</scope>
</reference>